<evidence type="ECO:0000313" key="1">
    <source>
        <dbReference type="EMBL" id="GAQ86961.1"/>
    </source>
</evidence>
<dbReference type="AlphaFoldDB" id="A0A1Y1ICY3"/>
<sequence>MACLEFAARTTPCSVSALCRPQSRRSLHNQTQGFESLQHCCLLDKRGLSAARLTAAAAGHSCTIQATESKQRKKLSSRRLLLAATGFALSASGTVAKNAGVVAAASLDPSLNPSSGALGTQQLILPSPRETILQILEERGGIKNGGWGTLYAEKEVRERLDSAVTALLAANPTSNPGGKSVELGQGTWEVFHAPHITRMSSLLFGGTKFDPILYILNGGHIDSNVQYTAPLIGSGWLSAAGDFRGVDSERVEVFFDSFWVDRGADGLKPNPAGKGSWFVDGLNSAGRALFFPELSRFPVLYLDQDLVVFEFPPLRTKIAAARLSGT</sequence>
<protein>
    <submittedName>
        <fullName evidence="1">Uncharacterized protein</fullName>
    </submittedName>
</protein>
<reference evidence="1 2" key="1">
    <citation type="journal article" date="2014" name="Nat. Commun.">
        <title>Klebsormidium flaccidum genome reveals primary factors for plant terrestrial adaptation.</title>
        <authorList>
            <person name="Hori K."/>
            <person name="Maruyama F."/>
            <person name="Fujisawa T."/>
            <person name="Togashi T."/>
            <person name="Yamamoto N."/>
            <person name="Seo M."/>
            <person name="Sato S."/>
            <person name="Yamada T."/>
            <person name="Mori H."/>
            <person name="Tajima N."/>
            <person name="Moriyama T."/>
            <person name="Ikeuchi M."/>
            <person name="Watanabe M."/>
            <person name="Wada H."/>
            <person name="Kobayashi K."/>
            <person name="Saito M."/>
            <person name="Masuda T."/>
            <person name="Sasaki-Sekimoto Y."/>
            <person name="Mashiguchi K."/>
            <person name="Awai K."/>
            <person name="Shimojima M."/>
            <person name="Masuda S."/>
            <person name="Iwai M."/>
            <person name="Nobusawa T."/>
            <person name="Narise T."/>
            <person name="Kondo S."/>
            <person name="Saito H."/>
            <person name="Sato R."/>
            <person name="Murakawa M."/>
            <person name="Ihara Y."/>
            <person name="Oshima-Yamada Y."/>
            <person name="Ohtaka K."/>
            <person name="Satoh M."/>
            <person name="Sonobe K."/>
            <person name="Ishii M."/>
            <person name="Ohtani R."/>
            <person name="Kanamori-Sato M."/>
            <person name="Honoki R."/>
            <person name="Miyazaki D."/>
            <person name="Mochizuki H."/>
            <person name="Umetsu J."/>
            <person name="Higashi K."/>
            <person name="Shibata D."/>
            <person name="Kamiya Y."/>
            <person name="Sato N."/>
            <person name="Nakamura Y."/>
            <person name="Tabata S."/>
            <person name="Ida S."/>
            <person name="Kurokawa K."/>
            <person name="Ohta H."/>
        </authorList>
    </citation>
    <scope>NUCLEOTIDE SEQUENCE [LARGE SCALE GENOMIC DNA]</scope>
    <source>
        <strain evidence="1 2">NIES-2285</strain>
    </source>
</reference>
<dbReference type="OrthoDB" id="523511at2759"/>
<keyword evidence="2" id="KW-1185">Reference proteome</keyword>
<dbReference type="Proteomes" id="UP000054558">
    <property type="component" value="Unassembled WGS sequence"/>
</dbReference>
<organism evidence="1 2">
    <name type="scientific">Klebsormidium nitens</name>
    <name type="common">Green alga</name>
    <name type="synonym">Ulothrix nitens</name>
    <dbReference type="NCBI Taxonomy" id="105231"/>
    <lineage>
        <taxon>Eukaryota</taxon>
        <taxon>Viridiplantae</taxon>
        <taxon>Streptophyta</taxon>
        <taxon>Klebsormidiophyceae</taxon>
        <taxon>Klebsormidiales</taxon>
        <taxon>Klebsormidiaceae</taxon>
        <taxon>Klebsormidium</taxon>
    </lineage>
</organism>
<evidence type="ECO:0000313" key="2">
    <source>
        <dbReference type="Proteomes" id="UP000054558"/>
    </source>
</evidence>
<proteinExistence type="predicted"/>
<gene>
    <name evidence="1" type="ORF">KFL_003230060</name>
</gene>
<accession>A0A1Y1ICY3</accession>
<dbReference type="EMBL" id="DF237272">
    <property type="protein sequence ID" value="GAQ86961.1"/>
    <property type="molecule type" value="Genomic_DNA"/>
</dbReference>
<name>A0A1Y1ICY3_KLENI</name>